<evidence type="ECO:0000259" key="10">
    <source>
        <dbReference type="Pfam" id="PF01545"/>
    </source>
</evidence>
<comment type="subcellular location">
    <subcellularLocation>
        <location evidence="1">Membrane</location>
        <topology evidence="1">Multi-pass membrane protein</topology>
    </subcellularLocation>
</comment>
<evidence type="ECO:0000313" key="12">
    <source>
        <dbReference type="EMBL" id="REG84236.1"/>
    </source>
</evidence>
<keyword evidence="4" id="KW-0408">Iron</keyword>
<feature type="transmembrane region" description="Helical" evidence="9">
    <location>
        <begin position="82"/>
        <end position="101"/>
    </location>
</feature>
<evidence type="ECO:0000256" key="7">
    <source>
        <dbReference type="ARBA" id="ARBA00022989"/>
    </source>
</evidence>
<comment type="similarity">
    <text evidence="2">Belongs to the cation diffusion facilitator (CDF) transporter (TC 2.A.4) family. FieF subfamily.</text>
</comment>
<feature type="domain" description="Cation efflux protein transmembrane" evidence="10">
    <location>
        <begin position="17"/>
        <end position="205"/>
    </location>
</feature>
<evidence type="ECO:0000256" key="3">
    <source>
        <dbReference type="ARBA" id="ARBA00022448"/>
    </source>
</evidence>
<evidence type="ECO:0000256" key="1">
    <source>
        <dbReference type="ARBA" id="ARBA00004141"/>
    </source>
</evidence>
<name>A0A3E0DMZ1_9GAMM</name>
<dbReference type="Gene3D" id="3.30.70.1350">
    <property type="entry name" value="Cation efflux protein, cytoplasmic domain"/>
    <property type="match status" value="1"/>
</dbReference>
<organism evidence="12 13">
    <name type="scientific">Marinomonas pollencensis</name>
    <dbReference type="NCBI Taxonomy" id="491954"/>
    <lineage>
        <taxon>Bacteria</taxon>
        <taxon>Pseudomonadati</taxon>
        <taxon>Pseudomonadota</taxon>
        <taxon>Gammaproteobacteria</taxon>
        <taxon>Oceanospirillales</taxon>
        <taxon>Oceanospirillaceae</taxon>
        <taxon>Marinomonas</taxon>
    </lineage>
</organism>
<dbReference type="InterPro" id="IPR036837">
    <property type="entry name" value="Cation_efflux_CTD_sf"/>
</dbReference>
<evidence type="ECO:0000256" key="6">
    <source>
        <dbReference type="ARBA" id="ARBA00022906"/>
    </source>
</evidence>
<dbReference type="GO" id="GO:0006829">
    <property type="term" value="P:zinc ion transport"/>
    <property type="evidence" value="ECO:0007669"/>
    <property type="project" value="UniProtKB-KW"/>
</dbReference>
<dbReference type="PANTHER" id="PTHR43840">
    <property type="entry name" value="MITOCHONDRIAL METAL TRANSPORTER 1-RELATED"/>
    <property type="match status" value="1"/>
</dbReference>
<evidence type="ECO:0000256" key="2">
    <source>
        <dbReference type="ARBA" id="ARBA00010212"/>
    </source>
</evidence>
<dbReference type="InterPro" id="IPR002524">
    <property type="entry name" value="Cation_efflux"/>
</dbReference>
<keyword evidence="5 9" id="KW-0812">Transmembrane</keyword>
<dbReference type="NCBIfam" id="TIGR01297">
    <property type="entry name" value="CDF"/>
    <property type="match status" value="1"/>
</dbReference>
<dbReference type="SUPFAM" id="SSF161111">
    <property type="entry name" value="Cation efflux protein transmembrane domain-like"/>
    <property type="match status" value="1"/>
</dbReference>
<keyword evidence="13" id="KW-1185">Reference proteome</keyword>
<keyword evidence="3" id="KW-0813">Transport</keyword>
<evidence type="ECO:0000259" key="11">
    <source>
        <dbReference type="Pfam" id="PF16916"/>
    </source>
</evidence>
<dbReference type="Gene3D" id="1.20.1510.10">
    <property type="entry name" value="Cation efflux protein transmembrane domain"/>
    <property type="match status" value="1"/>
</dbReference>
<comment type="caution">
    <text evidence="12">The sequence shown here is derived from an EMBL/GenBank/DDBJ whole genome shotgun (WGS) entry which is preliminary data.</text>
</comment>
<dbReference type="InterPro" id="IPR050291">
    <property type="entry name" value="CDF_Transporter"/>
</dbReference>
<evidence type="ECO:0000256" key="4">
    <source>
        <dbReference type="ARBA" id="ARBA00022496"/>
    </source>
</evidence>
<dbReference type="GO" id="GO:0008324">
    <property type="term" value="F:monoatomic cation transmembrane transporter activity"/>
    <property type="evidence" value="ECO:0007669"/>
    <property type="project" value="InterPro"/>
</dbReference>
<accession>A0A3E0DMZ1</accession>
<protein>
    <submittedName>
        <fullName evidence="12">Cation diffusion facilitator family transporter</fullName>
    </submittedName>
</protein>
<dbReference type="SUPFAM" id="SSF160240">
    <property type="entry name" value="Cation efflux protein cytoplasmic domain-like"/>
    <property type="match status" value="1"/>
</dbReference>
<dbReference type="GO" id="GO:0016020">
    <property type="term" value="C:membrane"/>
    <property type="evidence" value="ECO:0007669"/>
    <property type="project" value="UniProtKB-SubCell"/>
</dbReference>
<dbReference type="PANTHER" id="PTHR43840:SF15">
    <property type="entry name" value="MITOCHONDRIAL METAL TRANSPORTER 1-RELATED"/>
    <property type="match status" value="1"/>
</dbReference>
<dbReference type="RefSeq" id="WP_115897142.1">
    <property type="nucleotide sequence ID" value="NZ_QUNG01000004.1"/>
</dbReference>
<dbReference type="AlphaFoldDB" id="A0A3E0DMZ1"/>
<feature type="domain" description="Cation efflux protein cytoplasmic" evidence="11">
    <location>
        <begin position="209"/>
        <end position="287"/>
    </location>
</feature>
<keyword evidence="6" id="KW-0406">Ion transport</keyword>
<sequence length="390" mass="43121">MTKLQQEQAIAKRVTLVGAIWDAILGVAKIVAGYFSQSQALMADGIHSLSDLITDVFVYFASSNARQGPDEKHPYGHLRFETVTTVFLGMVLIIVAAGIAYESIDNQKLAQFTWYGMAALLATIGVKEAIFHYTKKAGEAISSQLLVANAWHSRSDALSSVAVLIGLIGVYFGYPWADMLASIVVALLIGKMALSMIWESLSELVDSAPDPKLIAQIKETADSLKNVMAPHDVRARSMAGKIYLDMHIYVPNHASVSEGHFLGELVSYTIRKAHPQVVDVLVHIDPEDDIDEELPIEGEKPEYLKRPARHQVLADLNFLLRRHSAYLKVHQTRLHYLAHSLDIELIADSSKLPAEADLQKVTQAIYLDMQAAPYANQVEVLWSVAKRDPL</sequence>
<dbReference type="GO" id="GO:0006826">
    <property type="term" value="P:iron ion transport"/>
    <property type="evidence" value="ECO:0007669"/>
    <property type="project" value="UniProtKB-KW"/>
</dbReference>
<evidence type="ECO:0000313" key="13">
    <source>
        <dbReference type="Proteomes" id="UP000256542"/>
    </source>
</evidence>
<dbReference type="EMBL" id="QUNG01000004">
    <property type="protein sequence ID" value="REG84236.1"/>
    <property type="molecule type" value="Genomic_DNA"/>
</dbReference>
<keyword evidence="6" id="KW-0864">Zinc transport</keyword>
<keyword evidence="6" id="KW-0862">Zinc</keyword>
<keyword evidence="7 9" id="KW-1133">Transmembrane helix</keyword>
<feature type="transmembrane region" description="Helical" evidence="9">
    <location>
        <begin position="14"/>
        <end position="35"/>
    </location>
</feature>
<dbReference type="FunFam" id="1.20.1510.10:FF:000006">
    <property type="entry name" value="Divalent cation efflux transporter"/>
    <property type="match status" value="1"/>
</dbReference>
<dbReference type="Pfam" id="PF01545">
    <property type="entry name" value="Cation_efflux"/>
    <property type="match status" value="1"/>
</dbReference>
<dbReference type="InterPro" id="IPR027470">
    <property type="entry name" value="Cation_efflux_CTD"/>
</dbReference>
<dbReference type="Pfam" id="PF16916">
    <property type="entry name" value="ZT_dimer"/>
    <property type="match status" value="1"/>
</dbReference>
<dbReference type="InterPro" id="IPR058533">
    <property type="entry name" value="Cation_efflux_TM"/>
</dbReference>
<dbReference type="OrthoDB" id="9806522at2"/>
<keyword evidence="8 9" id="KW-0472">Membrane</keyword>
<evidence type="ECO:0000256" key="8">
    <source>
        <dbReference type="ARBA" id="ARBA00023136"/>
    </source>
</evidence>
<dbReference type="InterPro" id="IPR027469">
    <property type="entry name" value="Cation_efflux_TMD_sf"/>
</dbReference>
<reference evidence="12 13" key="1">
    <citation type="submission" date="2018-08" db="EMBL/GenBank/DDBJ databases">
        <title>Genomic Encyclopedia of Type Strains, Phase III (KMG-III): the genomes of soil and plant-associated and newly described type strains.</title>
        <authorList>
            <person name="Whitman W."/>
        </authorList>
    </citation>
    <scope>NUCLEOTIDE SEQUENCE [LARGE SCALE GENOMIC DNA]</scope>
    <source>
        <strain evidence="12 13">CECT 7375</strain>
    </source>
</reference>
<keyword evidence="4" id="KW-0410">Iron transport</keyword>
<evidence type="ECO:0000256" key="5">
    <source>
        <dbReference type="ARBA" id="ARBA00022692"/>
    </source>
</evidence>
<proteinExistence type="inferred from homology"/>
<evidence type="ECO:0000256" key="9">
    <source>
        <dbReference type="SAM" id="Phobius"/>
    </source>
</evidence>
<gene>
    <name evidence="12" type="ORF">DFP81_104115</name>
</gene>
<feature type="transmembrane region" description="Helical" evidence="9">
    <location>
        <begin position="155"/>
        <end position="174"/>
    </location>
</feature>
<dbReference type="Proteomes" id="UP000256542">
    <property type="component" value="Unassembled WGS sequence"/>
</dbReference>